<sequence length="410" mass="43493">MSNTIIIGTGIIGCSTAYYLSESPRSQAQSIHLVEAAPELFKCASGLAGGILAEDWFSPDLTSLGALSFKLHKELAEAHNGKERWGYSRSTASSLSQDPNSTFESGGTDWLRDGTSRAAAAAPTAHTNHSRPSWMTEKEGHKLEVISKEGTFAQVNPKELCEFLLGECVARGVVLHHPARVVSVSKDARDQLASVRIVAADGTEIPCTRLIITAGAWSPKVFAELFPSSRTTLPISSLAGHSIIMKSLRWTKEHEDKGCHAVFAVDAAGYCPEFVSRIGGEIFFAGLNSAMIPLPNLPTDAKIEPEAIKQLKDTATALLGAPGKEDDIKVVKEGLCFRPITPKGRPIIARIPDARLGGAISTRSGAEGGVFVSAGHGPWGIAQSLGTGKVLSEMLENQPTSANVDGLGLF</sequence>
<evidence type="ECO:0000259" key="2">
    <source>
        <dbReference type="Pfam" id="PF01266"/>
    </source>
</evidence>
<organism evidence="3 4">
    <name type="scientific">Tothia fuscella</name>
    <dbReference type="NCBI Taxonomy" id="1048955"/>
    <lineage>
        <taxon>Eukaryota</taxon>
        <taxon>Fungi</taxon>
        <taxon>Dikarya</taxon>
        <taxon>Ascomycota</taxon>
        <taxon>Pezizomycotina</taxon>
        <taxon>Dothideomycetes</taxon>
        <taxon>Pleosporomycetidae</taxon>
        <taxon>Venturiales</taxon>
        <taxon>Cylindrosympodiaceae</taxon>
        <taxon>Tothia</taxon>
    </lineage>
</organism>
<feature type="region of interest" description="Disordered" evidence="1">
    <location>
        <begin position="89"/>
        <end position="139"/>
    </location>
</feature>
<comment type="caution">
    <text evidence="3">The sequence shown here is derived from an EMBL/GenBank/DDBJ whole genome shotgun (WGS) entry which is preliminary data.</text>
</comment>
<dbReference type="Proteomes" id="UP000800235">
    <property type="component" value="Unassembled WGS sequence"/>
</dbReference>
<gene>
    <name evidence="3" type="ORF">EJ08DRAFT_591223</name>
</gene>
<dbReference type="PANTHER" id="PTHR13847:SF185">
    <property type="entry name" value="FAD DEPENDENT OXIDOREDUCTASE SUPERFAMILY (AFU_ORTHOLOGUE AFUA_3G02360)"/>
    <property type="match status" value="1"/>
</dbReference>
<name>A0A9P4TWD9_9PEZI</name>
<dbReference type="GO" id="GO:0005770">
    <property type="term" value="C:late endosome"/>
    <property type="evidence" value="ECO:0007669"/>
    <property type="project" value="TreeGrafter"/>
</dbReference>
<evidence type="ECO:0000313" key="4">
    <source>
        <dbReference type="Proteomes" id="UP000800235"/>
    </source>
</evidence>
<dbReference type="InterPro" id="IPR006076">
    <property type="entry name" value="FAD-dep_OxRdtase"/>
</dbReference>
<dbReference type="GO" id="GO:0042147">
    <property type="term" value="P:retrograde transport, endosome to Golgi"/>
    <property type="evidence" value="ECO:0007669"/>
    <property type="project" value="TreeGrafter"/>
</dbReference>
<proteinExistence type="predicted"/>
<evidence type="ECO:0000313" key="3">
    <source>
        <dbReference type="EMBL" id="KAF2429154.1"/>
    </source>
</evidence>
<dbReference type="Gene3D" id="3.30.9.10">
    <property type="entry name" value="D-Amino Acid Oxidase, subunit A, domain 2"/>
    <property type="match status" value="1"/>
</dbReference>
<dbReference type="AlphaFoldDB" id="A0A9P4TWD9"/>
<dbReference type="GO" id="GO:0005829">
    <property type="term" value="C:cytosol"/>
    <property type="evidence" value="ECO:0007669"/>
    <property type="project" value="GOC"/>
</dbReference>
<accession>A0A9P4TWD9</accession>
<dbReference type="EMBL" id="MU007049">
    <property type="protein sequence ID" value="KAF2429154.1"/>
    <property type="molecule type" value="Genomic_DNA"/>
</dbReference>
<dbReference type="Gene3D" id="3.50.50.60">
    <property type="entry name" value="FAD/NAD(P)-binding domain"/>
    <property type="match status" value="1"/>
</dbReference>
<feature type="compositionally biased region" description="Polar residues" evidence="1">
    <location>
        <begin position="89"/>
        <end position="105"/>
    </location>
</feature>
<dbReference type="SUPFAM" id="SSF51905">
    <property type="entry name" value="FAD/NAD(P)-binding domain"/>
    <property type="match status" value="1"/>
</dbReference>
<dbReference type="PANTHER" id="PTHR13847">
    <property type="entry name" value="SARCOSINE DEHYDROGENASE-RELATED"/>
    <property type="match status" value="1"/>
</dbReference>
<dbReference type="OrthoDB" id="498204at2759"/>
<protein>
    <submittedName>
        <fullName evidence="3">Nucleotide-binding domain-containing protein</fullName>
    </submittedName>
</protein>
<evidence type="ECO:0000256" key="1">
    <source>
        <dbReference type="SAM" id="MobiDB-lite"/>
    </source>
</evidence>
<feature type="domain" description="FAD dependent oxidoreductase" evidence="2">
    <location>
        <begin position="5"/>
        <end position="394"/>
    </location>
</feature>
<dbReference type="Pfam" id="PF01266">
    <property type="entry name" value="DAO"/>
    <property type="match status" value="1"/>
</dbReference>
<reference evidence="3" key="1">
    <citation type="journal article" date="2020" name="Stud. Mycol.">
        <title>101 Dothideomycetes genomes: a test case for predicting lifestyles and emergence of pathogens.</title>
        <authorList>
            <person name="Haridas S."/>
            <person name="Albert R."/>
            <person name="Binder M."/>
            <person name="Bloem J."/>
            <person name="Labutti K."/>
            <person name="Salamov A."/>
            <person name="Andreopoulos B."/>
            <person name="Baker S."/>
            <person name="Barry K."/>
            <person name="Bills G."/>
            <person name="Bluhm B."/>
            <person name="Cannon C."/>
            <person name="Castanera R."/>
            <person name="Culley D."/>
            <person name="Daum C."/>
            <person name="Ezra D."/>
            <person name="Gonzalez J."/>
            <person name="Henrissat B."/>
            <person name="Kuo A."/>
            <person name="Liang C."/>
            <person name="Lipzen A."/>
            <person name="Lutzoni F."/>
            <person name="Magnuson J."/>
            <person name="Mondo S."/>
            <person name="Nolan M."/>
            <person name="Ohm R."/>
            <person name="Pangilinan J."/>
            <person name="Park H.-J."/>
            <person name="Ramirez L."/>
            <person name="Alfaro M."/>
            <person name="Sun H."/>
            <person name="Tritt A."/>
            <person name="Yoshinaga Y."/>
            <person name="Zwiers L.-H."/>
            <person name="Turgeon B."/>
            <person name="Goodwin S."/>
            <person name="Spatafora J."/>
            <person name="Crous P."/>
            <person name="Grigoriev I."/>
        </authorList>
    </citation>
    <scope>NUCLEOTIDE SEQUENCE</scope>
    <source>
        <strain evidence="3">CBS 130266</strain>
    </source>
</reference>
<dbReference type="InterPro" id="IPR036188">
    <property type="entry name" value="FAD/NAD-bd_sf"/>
</dbReference>
<keyword evidence="4" id="KW-1185">Reference proteome</keyword>